<dbReference type="AlphaFoldDB" id="A0AAW1QN17"/>
<gene>
    <name evidence="3" type="ORF">WJX81_002307</name>
</gene>
<name>A0AAW1QN17_9CHLO</name>
<feature type="compositionally biased region" description="Low complexity" evidence="1">
    <location>
        <begin position="82"/>
        <end position="101"/>
    </location>
</feature>
<feature type="region of interest" description="Disordered" evidence="1">
    <location>
        <begin position="58"/>
        <end position="101"/>
    </location>
</feature>
<evidence type="ECO:0000256" key="2">
    <source>
        <dbReference type="SAM" id="Phobius"/>
    </source>
</evidence>
<evidence type="ECO:0000256" key="1">
    <source>
        <dbReference type="SAM" id="MobiDB-lite"/>
    </source>
</evidence>
<keyword evidence="2" id="KW-0472">Membrane</keyword>
<evidence type="ECO:0000313" key="3">
    <source>
        <dbReference type="EMBL" id="KAK9822844.1"/>
    </source>
</evidence>
<comment type="caution">
    <text evidence="3">The sequence shown here is derived from an EMBL/GenBank/DDBJ whole genome shotgun (WGS) entry which is preliminary data.</text>
</comment>
<keyword evidence="2" id="KW-0812">Transmembrane</keyword>
<dbReference type="EMBL" id="JALJOU010000082">
    <property type="protein sequence ID" value="KAK9822844.1"/>
    <property type="molecule type" value="Genomic_DNA"/>
</dbReference>
<keyword evidence="2" id="KW-1133">Transmembrane helix</keyword>
<feature type="transmembrane region" description="Helical" evidence="2">
    <location>
        <begin position="20"/>
        <end position="46"/>
    </location>
</feature>
<protein>
    <submittedName>
        <fullName evidence="3">Uncharacterized protein</fullName>
    </submittedName>
</protein>
<proteinExistence type="predicted"/>
<sequence length="101" mass="10205">MPCQVPFARWCLDGTGLSFAAVQGILAGCIVGLITCLAVTALLVYLCTRRAARLRRAAAASGTPKTPDSLTAKPPKNKKGLPSAAAAKPASSGSAKAGRPV</sequence>
<evidence type="ECO:0000313" key="4">
    <source>
        <dbReference type="Proteomes" id="UP001445335"/>
    </source>
</evidence>
<reference evidence="3 4" key="1">
    <citation type="journal article" date="2024" name="Nat. Commun.">
        <title>Phylogenomics reveals the evolutionary origins of lichenization in chlorophyte algae.</title>
        <authorList>
            <person name="Puginier C."/>
            <person name="Libourel C."/>
            <person name="Otte J."/>
            <person name="Skaloud P."/>
            <person name="Haon M."/>
            <person name="Grisel S."/>
            <person name="Petersen M."/>
            <person name="Berrin J.G."/>
            <person name="Delaux P.M."/>
            <person name="Dal Grande F."/>
            <person name="Keller J."/>
        </authorList>
    </citation>
    <scope>NUCLEOTIDE SEQUENCE [LARGE SCALE GENOMIC DNA]</scope>
    <source>
        <strain evidence="3 4">SAG 245.80</strain>
    </source>
</reference>
<organism evidence="3 4">
    <name type="scientific">Elliptochloris bilobata</name>
    <dbReference type="NCBI Taxonomy" id="381761"/>
    <lineage>
        <taxon>Eukaryota</taxon>
        <taxon>Viridiplantae</taxon>
        <taxon>Chlorophyta</taxon>
        <taxon>core chlorophytes</taxon>
        <taxon>Trebouxiophyceae</taxon>
        <taxon>Trebouxiophyceae incertae sedis</taxon>
        <taxon>Elliptochloris clade</taxon>
        <taxon>Elliptochloris</taxon>
    </lineage>
</organism>
<accession>A0AAW1QN17</accession>
<dbReference type="Proteomes" id="UP001445335">
    <property type="component" value="Unassembled WGS sequence"/>
</dbReference>
<keyword evidence="4" id="KW-1185">Reference proteome</keyword>